<evidence type="ECO:0000259" key="1">
    <source>
        <dbReference type="Pfam" id="PF12770"/>
    </source>
</evidence>
<name>A0A0K6G696_9AGAM</name>
<gene>
    <name evidence="2" type="ORF">RSOLAG22IIIB_05438</name>
</gene>
<dbReference type="Pfam" id="PF12770">
    <property type="entry name" value="CHAT"/>
    <property type="match status" value="1"/>
</dbReference>
<dbReference type="Proteomes" id="UP000044841">
    <property type="component" value="Unassembled WGS sequence"/>
</dbReference>
<reference evidence="2 3" key="1">
    <citation type="submission" date="2015-07" db="EMBL/GenBank/DDBJ databases">
        <authorList>
            <person name="Noorani M."/>
        </authorList>
    </citation>
    <scope>NUCLEOTIDE SEQUENCE [LARGE SCALE GENOMIC DNA]</scope>
    <source>
        <strain evidence="2">BBA 69670</strain>
    </source>
</reference>
<dbReference type="InterPro" id="IPR024983">
    <property type="entry name" value="CHAT_dom"/>
</dbReference>
<protein>
    <submittedName>
        <fullName evidence="2">Inositol 1,4,5-trisphosphate receptor type 1</fullName>
    </submittedName>
</protein>
<feature type="domain" description="CHAT" evidence="1">
    <location>
        <begin position="729"/>
        <end position="1021"/>
    </location>
</feature>
<dbReference type="EMBL" id="CYGV01001412">
    <property type="protein sequence ID" value="CUA74148.1"/>
    <property type="molecule type" value="Genomic_DNA"/>
</dbReference>
<evidence type="ECO:0000313" key="3">
    <source>
        <dbReference type="Proteomes" id="UP000044841"/>
    </source>
</evidence>
<dbReference type="AlphaFoldDB" id="A0A0K6G696"/>
<accession>A0A0K6G696</accession>
<organism evidence="2 3">
    <name type="scientific">Rhizoctonia solani</name>
    <dbReference type="NCBI Taxonomy" id="456999"/>
    <lineage>
        <taxon>Eukaryota</taxon>
        <taxon>Fungi</taxon>
        <taxon>Dikarya</taxon>
        <taxon>Basidiomycota</taxon>
        <taxon>Agaricomycotina</taxon>
        <taxon>Agaricomycetes</taxon>
        <taxon>Cantharellales</taxon>
        <taxon>Ceratobasidiaceae</taxon>
        <taxon>Rhizoctonia</taxon>
    </lineage>
</organism>
<keyword evidence="2" id="KW-0675">Receptor</keyword>
<keyword evidence="3" id="KW-1185">Reference proteome</keyword>
<proteinExistence type="predicted"/>
<sequence>MLHNPQNETRRKLLRSLATFYAKRHLSMFNKSWSLYQANPDANSTDLDDTISASFEGILWTQDLGITTRFDLVFGYASAAYDRFTMAQRLEDLEDSVQFLQEIQFESYPDIAHDKISACRQLYASMLADLAYTLSQRQRAEDLEKSFVFWRQSVLATEPDTPDLAGRLFELGNLAFKLSGASEDWKPEYLTEACDAYERAAINTIDTAFIAHIYFELALTLHQRFLYTGTREDFDSSVNAGTKACDLVRQAPHLAQSDPHWSGVYRHCVKLIRFAQENFKRDKIVAGQLEPIVQLLQFIIPHAHQNRLLAMNRLGLAYTLLAHAQRRGDQPTAVLLSSFEKALESHEAALKETSPNDLLLHARQTFVGLAHYQLSDIPGIDGETRLKHLESSIDFLRQARLAGSSNLNGSVRLAKALEDRYKLSRQHSDLDECVAVLSEEGFRFGHSKIFLDAALHLVEICHENNLQETIILAYKRVFKALRRMTQLGLSSAERQGAIVYSVGHACNAAASALKNDQVTVAVELLEEGRNLFFSQLLPIQTDTREIRLQDPDLAVDLDEALEMIRWYHRATDSADHQANQVSYEGGIADDIDEVTRYYSSESQQLLHYSKKLEQYLESVRKLPGLSNFMGSNPFSHLKQAAQRCPIVYLSISQFRCDALIISGESEADFGVTVVPLSITSAKVLGISQIMRRIVVQQGRGVRQQGSEDNTCGTTQRGIKRQTPVQEVQSVLRQLWDMIVRPVLLTLGYLRSDRASSPNQLPHICWCPSGPSATFLPLHAAGDYARGPEHCTMTHVISTYTPTISTLLRSLERESHIDARDTRMLLISQPASPPNLPLPGVIVERDQILATFDEIKGPSNVTSLHDQAGRVGEVVKQLTSHEILHLACHGIQDMVDPLESSVVLCDGRLTIREIVKTPLPKAELVYLSACQTATGSINTPDESLSLAGSFLFAGYKGAVATMWSIDDKDGCDIATSFYEQVLKRDGSLVSNAAFALHCAVQKLLDTNPGIDPIRWIPFVYFGVPGTNRATADRATLS</sequence>
<evidence type="ECO:0000313" key="2">
    <source>
        <dbReference type="EMBL" id="CUA74148.1"/>
    </source>
</evidence>